<dbReference type="RefSeq" id="WP_139465088.1">
    <property type="nucleotide sequence ID" value="NZ_VDHJ01000003.1"/>
</dbReference>
<feature type="transmembrane region" description="Helical" evidence="1">
    <location>
        <begin position="103"/>
        <end position="126"/>
    </location>
</feature>
<accession>A0A5C4U689</accession>
<evidence type="ECO:0000259" key="2">
    <source>
        <dbReference type="Pfam" id="PF07853"/>
    </source>
</evidence>
<sequence length="231" mass="24339">MLARIPWHVSLVGHALLLGVLVAGGFATFGAVPDPIPTHFDAAGNADAWSTKTLTNWLVQILLGPGILTVVFAGSAGLIRAVGSEVGEANTRAKLRHKVALKGQANALLSSGFLLSLVLGLAVPAATLGWNIPGWLILLGIFAACASIFVGMAQAHKNADRAYPRQEGEPRMLYGLLYYDPNDSRVMVSDELGANYQPNVATRGGKAIVYGFVAVMLIAMVVVFGQSFWAA</sequence>
<dbReference type="AlphaFoldDB" id="A0A5C4U689"/>
<comment type="caution">
    <text evidence="3">The sequence shown here is derived from an EMBL/GenBank/DDBJ whole genome shotgun (WGS) entry which is preliminary data.</text>
</comment>
<protein>
    <submittedName>
        <fullName evidence="3">DUF1648 domain-containing protein</fullName>
    </submittedName>
</protein>
<keyword evidence="1" id="KW-0812">Transmembrane</keyword>
<dbReference type="Pfam" id="PF07853">
    <property type="entry name" value="DUF1648"/>
    <property type="match status" value="1"/>
</dbReference>
<dbReference type="InterPro" id="IPR012867">
    <property type="entry name" value="DUF1648"/>
</dbReference>
<evidence type="ECO:0000256" key="1">
    <source>
        <dbReference type="SAM" id="Phobius"/>
    </source>
</evidence>
<keyword evidence="1" id="KW-0472">Membrane</keyword>
<evidence type="ECO:0000313" key="4">
    <source>
        <dbReference type="Proteomes" id="UP000312032"/>
    </source>
</evidence>
<evidence type="ECO:0000313" key="3">
    <source>
        <dbReference type="EMBL" id="TNL99412.1"/>
    </source>
</evidence>
<keyword evidence="4" id="KW-1185">Reference proteome</keyword>
<gene>
    <name evidence="3" type="ORF">FHE74_03425</name>
</gene>
<organism evidence="3 4">
    <name type="scientific">Corynebacterium tapiri</name>
    <dbReference type="NCBI Taxonomy" id="1448266"/>
    <lineage>
        <taxon>Bacteria</taxon>
        <taxon>Bacillati</taxon>
        <taxon>Actinomycetota</taxon>
        <taxon>Actinomycetes</taxon>
        <taxon>Mycobacteriales</taxon>
        <taxon>Corynebacteriaceae</taxon>
        <taxon>Corynebacterium</taxon>
    </lineage>
</organism>
<feature type="transmembrane region" description="Helical" evidence="1">
    <location>
        <begin position="207"/>
        <end position="229"/>
    </location>
</feature>
<keyword evidence="1" id="KW-1133">Transmembrane helix</keyword>
<feature type="transmembrane region" description="Helical" evidence="1">
    <location>
        <begin position="132"/>
        <end position="153"/>
    </location>
</feature>
<feature type="domain" description="DUF1648" evidence="2">
    <location>
        <begin position="17"/>
        <end position="62"/>
    </location>
</feature>
<reference evidence="3 4" key="1">
    <citation type="submission" date="2019-06" db="EMBL/GenBank/DDBJ databases">
        <authorList>
            <person name="Li J."/>
        </authorList>
    </citation>
    <scope>NUCLEOTIDE SEQUENCE [LARGE SCALE GENOMIC DNA]</scope>
    <source>
        <strain evidence="3 4">LMG 28165</strain>
    </source>
</reference>
<dbReference type="Proteomes" id="UP000312032">
    <property type="component" value="Unassembled WGS sequence"/>
</dbReference>
<name>A0A5C4U689_9CORY</name>
<proteinExistence type="predicted"/>
<dbReference type="OrthoDB" id="9808690at2"/>
<feature type="transmembrane region" description="Helical" evidence="1">
    <location>
        <begin position="57"/>
        <end position="82"/>
    </location>
</feature>
<dbReference type="EMBL" id="VDHJ01000003">
    <property type="protein sequence ID" value="TNL99412.1"/>
    <property type="molecule type" value="Genomic_DNA"/>
</dbReference>